<feature type="transmembrane region" description="Helical" evidence="2">
    <location>
        <begin position="449"/>
        <end position="470"/>
    </location>
</feature>
<feature type="region of interest" description="Disordered" evidence="1">
    <location>
        <begin position="476"/>
        <end position="498"/>
    </location>
</feature>
<gene>
    <name evidence="3" type="ORF">BLA24_07540</name>
</gene>
<feature type="transmembrane region" description="Helical" evidence="2">
    <location>
        <begin position="232"/>
        <end position="249"/>
    </location>
</feature>
<evidence type="ECO:0000256" key="1">
    <source>
        <dbReference type="SAM" id="MobiDB-lite"/>
    </source>
</evidence>
<accession>A0A2G1XME8</accession>
<dbReference type="GO" id="GO:0005886">
    <property type="term" value="C:plasma membrane"/>
    <property type="evidence" value="ECO:0007669"/>
    <property type="project" value="TreeGrafter"/>
</dbReference>
<evidence type="ECO:0000313" key="4">
    <source>
        <dbReference type="Proteomes" id="UP000222531"/>
    </source>
</evidence>
<keyword evidence="2" id="KW-0472">Membrane</keyword>
<sequence length="498" mass="51969">MRRSDVFTQAVYILVGTNDLPFRTEAARKAHQPGRRCGPTSLAATAVRATTVPITAVHLTAVHLFVHGKAVDADRTHVIKFSTVPLIRHIRAVAPPSAVTAGFLAVLIGFTSSVAIVITAAETAGATSAQLTSWIFALGIGMGVTCVGLSLRYRAPVVTAWSTPGAALLATGLHGVSMPQAVGAFILSAVLVVVSGVTGWFERVMDKIPVPLASALLAGVLVQFGTGLFTKMQQNFAVVFPMFAVYLLCRRWLPRYAVIGALAIGIAASACQGSWRLGGLHLGLAEPVFVRPEFSWQVLVGVGLPLYVVTMASQNLPGVAVMRNAGYRTPVSPLLTWTGVVTALLAPFGCFGLNLAAITAAICMGEEAHEDPRRRYLAAVWAGLFYVTVGLFAGVVGWLLTAMPTALIMGIAGLGLLGTIGGSLSAALADEGMREPAVVTFLATASGMTLFGIGSTFWGLLAGVLATAVLRSRRRTATAVTPAPEPGREPARTLTMTG</sequence>
<dbReference type="PANTHER" id="PTHR30199:SF0">
    <property type="entry name" value="INNER MEMBRANE PROTEIN YDCO"/>
    <property type="match status" value="1"/>
</dbReference>
<proteinExistence type="predicted"/>
<dbReference type="EMBL" id="NHZO01000082">
    <property type="protein sequence ID" value="PHQ52422.1"/>
    <property type="molecule type" value="Genomic_DNA"/>
</dbReference>
<feature type="transmembrane region" description="Helical" evidence="2">
    <location>
        <begin position="158"/>
        <end position="176"/>
    </location>
</feature>
<dbReference type="GO" id="GO:0042925">
    <property type="term" value="F:benzoate transmembrane transporter activity"/>
    <property type="evidence" value="ECO:0007669"/>
    <property type="project" value="InterPro"/>
</dbReference>
<feature type="transmembrane region" description="Helical" evidence="2">
    <location>
        <begin position="334"/>
        <end position="358"/>
    </location>
</feature>
<evidence type="ECO:0000256" key="2">
    <source>
        <dbReference type="SAM" id="Phobius"/>
    </source>
</evidence>
<comment type="caution">
    <text evidence="3">The sequence shown here is derived from an EMBL/GenBank/DDBJ whole genome shotgun (WGS) entry which is preliminary data.</text>
</comment>
<organism evidence="3 4">
    <name type="scientific">Streptomyces cinnamoneus</name>
    <name type="common">Streptoverticillium cinnamoneum</name>
    <dbReference type="NCBI Taxonomy" id="53446"/>
    <lineage>
        <taxon>Bacteria</taxon>
        <taxon>Bacillati</taxon>
        <taxon>Actinomycetota</taxon>
        <taxon>Actinomycetes</taxon>
        <taxon>Kitasatosporales</taxon>
        <taxon>Streptomycetaceae</taxon>
        <taxon>Streptomyces</taxon>
        <taxon>Streptomyces cinnamoneus group</taxon>
    </lineage>
</organism>
<feature type="transmembrane region" description="Helical" evidence="2">
    <location>
        <begin position="378"/>
        <end position="400"/>
    </location>
</feature>
<feature type="transmembrane region" description="Helical" evidence="2">
    <location>
        <begin position="256"/>
        <end position="275"/>
    </location>
</feature>
<dbReference type="AlphaFoldDB" id="A0A2G1XME8"/>
<dbReference type="InterPro" id="IPR004711">
    <property type="entry name" value="Benzoate_Transporter"/>
</dbReference>
<dbReference type="PANTHER" id="PTHR30199">
    <property type="entry name" value="MFS FAMILY TRANSPORTER, PREDICTED SUBSTRATE BENZOATE"/>
    <property type="match status" value="1"/>
</dbReference>
<dbReference type="NCBIfam" id="TIGR00843">
    <property type="entry name" value="benE"/>
    <property type="match status" value="1"/>
</dbReference>
<feature type="transmembrane region" description="Helical" evidence="2">
    <location>
        <begin position="208"/>
        <end position="226"/>
    </location>
</feature>
<dbReference type="Proteomes" id="UP000222531">
    <property type="component" value="Unassembled WGS sequence"/>
</dbReference>
<keyword evidence="2" id="KW-1133">Transmembrane helix</keyword>
<keyword evidence="4" id="KW-1185">Reference proteome</keyword>
<dbReference type="Pfam" id="PF03594">
    <property type="entry name" value="BenE"/>
    <property type="match status" value="1"/>
</dbReference>
<feature type="transmembrane region" description="Helical" evidence="2">
    <location>
        <begin position="133"/>
        <end position="151"/>
    </location>
</feature>
<feature type="transmembrane region" description="Helical" evidence="2">
    <location>
        <begin position="407"/>
        <end position="429"/>
    </location>
</feature>
<name>A0A2G1XME8_STRCJ</name>
<reference evidence="3 4" key="1">
    <citation type="journal article" date="2017" name="Biochemistry">
        <title>Identification of the Biosynthetic Pathway for the Antibiotic Bicyclomycin.</title>
        <authorList>
            <person name="Patteson J."/>
            <person name="Cai W."/>
            <person name="Johnson R.A."/>
            <person name="Santa Maria K."/>
            <person name="Li B."/>
        </authorList>
    </citation>
    <scope>NUCLEOTIDE SEQUENCE [LARGE SCALE GENOMIC DNA]</scope>
    <source>
        <strain evidence="3 4">ATCC 21532</strain>
    </source>
</reference>
<feature type="transmembrane region" description="Helical" evidence="2">
    <location>
        <begin position="182"/>
        <end position="201"/>
    </location>
</feature>
<feature type="transmembrane region" description="Helical" evidence="2">
    <location>
        <begin position="98"/>
        <end position="121"/>
    </location>
</feature>
<protein>
    <recommendedName>
        <fullName evidence="5">Benzoate transporter</fullName>
    </recommendedName>
</protein>
<keyword evidence="2" id="KW-0812">Transmembrane</keyword>
<evidence type="ECO:0000313" key="3">
    <source>
        <dbReference type="EMBL" id="PHQ52422.1"/>
    </source>
</evidence>
<feature type="transmembrane region" description="Helical" evidence="2">
    <location>
        <begin position="295"/>
        <end position="313"/>
    </location>
</feature>
<evidence type="ECO:0008006" key="5">
    <source>
        <dbReference type="Google" id="ProtNLM"/>
    </source>
</evidence>